<dbReference type="GeneID" id="85008454"/>
<gene>
    <name evidence="1" type="ORF">HMPREF0762_01556</name>
</gene>
<comment type="caution">
    <text evidence="1">The sequence shown here is derived from an EMBL/GenBank/DDBJ whole genome shotgun (WGS) entry which is preliminary data.</text>
</comment>
<dbReference type="HOGENOM" id="CLU_3122714_0_0_11"/>
<evidence type="ECO:0000313" key="1">
    <source>
        <dbReference type="EMBL" id="EEZ60751.1"/>
    </source>
</evidence>
<sequence>MPRDHRCHTTSLACVSGSIDLNGHTLYVNGVEYDGASASAGEAVDMSASA</sequence>
<dbReference type="STRING" id="649764.HMPREF0762_01556"/>
<proteinExistence type="predicted"/>
<dbReference type="RefSeq" id="WP_006362818.1">
    <property type="nucleotide sequence ID" value="NZ_GG700631.1"/>
</dbReference>
<organism evidence="1 2">
    <name type="scientific">Slackia exigua (strain ATCC 700122 / DSM 15923 / CIP 105133 / JCM 11022 / KCTC 5966 / S-7)</name>
    <dbReference type="NCBI Taxonomy" id="649764"/>
    <lineage>
        <taxon>Bacteria</taxon>
        <taxon>Bacillati</taxon>
        <taxon>Actinomycetota</taxon>
        <taxon>Coriobacteriia</taxon>
        <taxon>Eggerthellales</taxon>
        <taxon>Eggerthellaceae</taxon>
        <taxon>Slackia</taxon>
    </lineage>
</organism>
<dbReference type="EMBL" id="ACUX02000016">
    <property type="protein sequence ID" value="EEZ60751.1"/>
    <property type="molecule type" value="Genomic_DNA"/>
</dbReference>
<protein>
    <submittedName>
        <fullName evidence="1">Uncharacterized protein</fullName>
    </submittedName>
</protein>
<accession>D0WI84</accession>
<dbReference type="AlphaFoldDB" id="D0WI84"/>
<dbReference type="OrthoDB" id="355208at2"/>
<reference evidence="1" key="1">
    <citation type="submission" date="2009-10" db="EMBL/GenBank/DDBJ databases">
        <authorList>
            <person name="Weinstock G."/>
            <person name="Sodergren E."/>
            <person name="Clifton S."/>
            <person name="Fulton L."/>
            <person name="Fulton B."/>
            <person name="Courtney L."/>
            <person name="Fronick C."/>
            <person name="Harrison M."/>
            <person name="Strong C."/>
            <person name="Farmer C."/>
            <person name="Delahaunty K."/>
            <person name="Markovic C."/>
            <person name="Hall O."/>
            <person name="Minx P."/>
            <person name="Tomlinson C."/>
            <person name="Mitreva M."/>
            <person name="Nelson J."/>
            <person name="Hou S."/>
            <person name="Wollam A."/>
            <person name="Pepin K.H."/>
            <person name="Johnson M."/>
            <person name="Bhonagiri V."/>
            <person name="Nash W.E."/>
            <person name="Warren W."/>
            <person name="Chinwalla A."/>
            <person name="Mardis E.R."/>
            <person name="Wilson R.K."/>
        </authorList>
    </citation>
    <scope>NUCLEOTIDE SEQUENCE [LARGE SCALE GENOMIC DNA]</scope>
    <source>
        <strain evidence="1">ATCC 700122</strain>
    </source>
</reference>
<dbReference type="Proteomes" id="UP000006001">
    <property type="component" value="Unassembled WGS sequence"/>
</dbReference>
<keyword evidence="2" id="KW-1185">Reference proteome</keyword>
<evidence type="ECO:0000313" key="2">
    <source>
        <dbReference type="Proteomes" id="UP000006001"/>
    </source>
</evidence>
<name>D0WI84_SLAES</name>